<protein>
    <submittedName>
        <fullName evidence="1">ValS protein</fullName>
    </submittedName>
</protein>
<sequence>MLENEAPDPFDDSAERCNGLCESVTAALSANSFAPPTKAFEDLKMAGLLDLRTVIYSFFLNQEIKEFLQEDVASWYVPPAFVAMQLEPL</sequence>
<organism evidence="1 2">
    <name type="scientific">Symbiodinium natans</name>
    <dbReference type="NCBI Taxonomy" id="878477"/>
    <lineage>
        <taxon>Eukaryota</taxon>
        <taxon>Sar</taxon>
        <taxon>Alveolata</taxon>
        <taxon>Dinophyceae</taxon>
        <taxon>Suessiales</taxon>
        <taxon>Symbiodiniaceae</taxon>
        <taxon>Symbiodinium</taxon>
    </lineage>
</organism>
<proteinExistence type="predicted"/>
<accession>A0A812NUF2</accession>
<comment type="caution">
    <text evidence="1">The sequence shown here is derived from an EMBL/GenBank/DDBJ whole genome shotgun (WGS) entry which is preliminary data.</text>
</comment>
<evidence type="ECO:0000313" key="2">
    <source>
        <dbReference type="Proteomes" id="UP000604046"/>
    </source>
</evidence>
<keyword evidence="2" id="KW-1185">Reference proteome</keyword>
<gene>
    <name evidence="1" type="primary">valS</name>
    <name evidence="1" type="ORF">SNAT2548_LOCUS16171</name>
</gene>
<dbReference type="EMBL" id="CAJNDS010002076">
    <property type="protein sequence ID" value="CAE7307835.1"/>
    <property type="molecule type" value="Genomic_DNA"/>
</dbReference>
<name>A0A812NUF2_9DINO</name>
<evidence type="ECO:0000313" key="1">
    <source>
        <dbReference type="EMBL" id="CAE7307835.1"/>
    </source>
</evidence>
<dbReference type="AlphaFoldDB" id="A0A812NUF2"/>
<reference evidence="1" key="1">
    <citation type="submission" date="2021-02" db="EMBL/GenBank/DDBJ databases">
        <authorList>
            <person name="Dougan E. K."/>
            <person name="Rhodes N."/>
            <person name="Thang M."/>
            <person name="Chan C."/>
        </authorList>
    </citation>
    <scope>NUCLEOTIDE SEQUENCE</scope>
</reference>
<dbReference type="Proteomes" id="UP000604046">
    <property type="component" value="Unassembled WGS sequence"/>
</dbReference>